<protein>
    <submittedName>
        <fullName evidence="3">Uncharacterized protein</fullName>
    </submittedName>
</protein>
<feature type="signal peptide" evidence="2">
    <location>
        <begin position="1"/>
        <end position="19"/>
    </location>
</feature>
<keyword evidence="4" id="KW-1185">Reference proteome</keyword>
<feature type="region of interest" description="Disordered" evidence="1">
    <location>
        <begin position="28"/>
        <end position="82"/>
    </location>
</feature>
<accession>A0ABR1RJC8</accession>
<gene>
    <name evidence="3" type="ORF">PG991_010039</name>
</gene>
<sequence length="124" mass="12162">MSRLALGVLLATLLAMISAHPIQAGDDASQLPAKASVSADPFSPDSDGQHRRKRGSVFSGHGLVFGPSGGGDGPASSSSSITGGYGLVVSPGSVQKGGALVGSQTVEVGGVPYKVSGGDLTVSR</sequence>
<evidence type="ECO:0000256" key="2">
    <source>
        <dbReference type="SAM" id="SignalP"/>
    </source>
</evidence>
<evidence type="ECO:0000256" key="1">
    <source>
        <dbReference type="SAM" id="MobiDB-lite"/>
    </source>
</evidence>
<reference evidence="3 4" key="1">
    <citation type="submission" date="2023-01" db="EMBL/GenBank/DDBJ databases">
        <title>Analysis of 21 Apiospora genomes using comparative genomics revels a genus with tremendous synthesis potential of carbohydrate active enzymes and secondary metabolites.</title>
        <authorList>
            <person name="Sorensen T."/>
        </authorList>
    </citation>
    <scope>NUCLEOTIDE SEQUENCE [LARGE SCALE GENOMIC DNA]</scope>
    <source>
        <strain evidence="3 4">CBS 20057</strain>
    </source>
</reference>
<proteinExistence type="predicted"/>
<dbReference type="EMBL" id="JAQQWI010000015">
    <property type="protein sequence ID" value="KAK8012664.1"/>
    <property type="molecule type" value="Genomic_DNA"/>
</dbReference>
<dbReference type="Proteomes" id="UP001396898">
    <property type="component" value="Unassembled WGS sequence"/>
</dbReference>
<comment type="caution">
    <text evidence="3">The sequence shown here is derived from an EMBL/GenBank/DDBJ whole genome shotgun (WGS) entry which is preliminary data.</text>
</comment>
<evidence type="ECO:0000313" key="3">
    <source>
        <dbReference type="EMBL" id="KAK8012664.1"/>
    </source>
</evidence>
<name>A0ABR1RJC8_9PEZI</name>
<organism evidence="3 4">
    <name type="scientific">Apiospora marii</name>
    <dbReference type="NCBI Taxonomy" id="335849"/>
    <lineage>
        <taxon>Eukaryota</taxon>
        <taxon>Fungi</taxon>
        <taxon>Dikarya</taxon>
        <taxon>Ascomycota</taxon>
        <taxon>Pezizomycotina</taxon>
        <taxon>Sordariomycetes</taxon>
        <taxon>Xylariomycetidae</taxon>
        <taxon>Amphisphaeriales</taxon>
        <taxon>Apiosporaceae</taxon>
        <taxon>Apiospora</taxon>
    </lineage>
</organism>
<feature type="chain" id="PRO_5047053576" evidence="2">
    <location>
        <begin position="20"/>
        <end position="124"/>
    </location>
</feature>
<keyword evidence="2" id="KW-0732">Signal</keyword>
<evidence type="ECO:0000313" key="4">
    <source>
        <dbReference type="Proteomes" id="UP001396898"/>
    </source>
</evidence>